<dbReference type="GO" id="GO:0016301">
    <property type="term" value="F:kinase activity"/>
    <property type="evidence" value="ECO:0007669"/>
    <property type="project" value="UniProtKB-KW"/>
</dbReference>
<proteinExistence type="predicted"/>
<gene>
    <name evidence="1" type="ORF">FDZ14_10620</name>
</gene>
<dbReference type="Gene3D" id="3.40.50.300">
    <property type="entry name" value="P-loop containing nucleotide triphosphate hydrolases"/>
    <property type="match status" value="1"/>
</dbReference>
<organism evidence="1 2">
    <name type="scientific">Priestia megaterium</name>
    <name type="common">Bacillus megaterium</name>
    <dbReference type="NCBI Taxonomy" id="1404"/>
    <lineage>
        <taxon>Bacteria</taxon>
        <taxon>Bacillati</taxon>
        <taxon>Bacillota</taxon>
        <taxon>Bacilli</taxon>
        <taxon>Bacillales</taxon>
        <taxon>Bacillaceae</taxon>
        <taxon>Priestia</taxon>
    </lineage>
</organism>
<protein>
    <submittedName>
        <fullName evidence="1">Shikimate kinase</fullName>
    </submittedName>
</protein>
<sequence length="190" mass="21885">MQIPIILIGPMCAGKTTVGEKVATKLNIPQCSMDEVRFSYYREIGFSKETQQQIGEKQGFQGMYAYWKPFEAYAVKRILEEYKHAVIDFGAGHSVYEDIKLFQQVEKTLKPYDSLFLLLPSADREESIQILHQRLQQITDDNDIFKLNKHFVKHPSNRTLAKQTIYTKGKSADTVAEEMILSIKRSESID</sequence>
<keyword evidence="1" id="KW-0808">Transferase</keyword>
<dbReference type="InterPro" id="IPR031322">
    <property type="entry name" value="Shikimate/glucono_kinase"/>
</dbReference>
<dbReference type="EMBL" id="CP045272">
    <property type="protein sequence ID" value="QJX76622.1"/>
    <property type="molecule type" value="Genomic_DNA"/>
</dbReference>
<reference evidence="1 2" key="1">
    <citation type="submission" date="2019-10" db="EMBL/GenBank/DDBJ databases">
        <title>Complete genome sequences for adaption low water activity.</title>
        <authorList>
            <person name="Zhao L."/>
            <person name="Zhong J."/>
        </authorList>
    </citation>
    <scope>NUCLEOTIDE SEQUENCE [LARGE SCALE GENOMIC DNA]</scope>
    <source>
        <strain evidence="1 2">FDU301</strain>
    </source>
</reference>
<dbReference type="RefSeq" id="WP_171776952.1">
    <property type="nucleotide sequence ID" value="NZ_CP045272.1"/>
</dbReference>
<keyword evidence="1" id="KW-0418">Kinase</keyword>
<dbReference type="Proteomes" id="UP000501076">
    <property type="component" value="Chromosome"/>
</dbReference>
<dbReference type="AlphaFoldDB" id="A0A6M6DQ99"/>
<evidence type="ECO:0000313" key="1">
    <source>
        <dbReference type="EMBL" id="QJX76622.1"/>
    </source>
</evidence>
<dbReference type="SUPFAM" id="SSF52540">
    <property type="entry name" value="P-loop containing nucleoside triphosphate hydrolases"/>
    <property type="match status" value="1"/>
</dbReference>
<accession>A0A6M6DQ99</accession>
<name>A0A6M6DQ99_PRIMG</name>
<dbReference type="Pfam" id="PF01202">
    <property type="entry name" value="SKI"/>
    <property type="match status" value="1"/>
</dbReference>
<evidence type="ECO:0000313" key="2">
    <source>
        <dbReference type="Proteomes" id="UP000501076"/>
    </source>
</evidence>
<dbReference type="InterPro" id="IPR027417">
    <property type="entry name" value="P-loop_NTPase"/>
</dbReference>